<keyword evidence="2" id="KW-1185">Reference proteome</keyword>
<sequence length="3252" mass="343463">MSSERIDLYKELSEKEKNLEQFNRTDKRFKIDLEYIQESSAADPSNNLIIESSNNDINIVVSAEKTIALHGKVSIPGLINVNELSIEGDASFNKSVYIAEELVMDGDASFNSSVDIVNKLNVSSVFASSDVSVNGNVNIGKSLTVDTLLVNSDVSINGDVSLNSNISILNNLDVDGKVSLNNEVDISENLYVNGDVSFQRNLDVSGSITATTIKVLNDISINGELDTSGIIFANSGIIHATQEVNGGVKSYIHKNDGTTSILSNFEALGDASFSAGVNISGGLMVGGHPSNDEIIFGNDVSFQRSVQIGYDPSYTGPSYTSNFKVYMDSSFGESVDISENLNVNNKLIVRDDVSLNNNVDIKGKLHIKNKLETNGDASLNGDVDIAGRLNILGDITMTYLSVEQIDVTSTLTVAGDVSLNANVKMANKLNVAGDVSLNSDVFMANKLNVDGNVSLGAELDVDENLSVAKDLSVNLDIKVGNKMTVGGDVSLNASVDILTDLNVGNKLIVSNDVSLNNHVDITNNLNVGGNIVTVGNLQANDVTFADFSATNIIVNENVIEIGKDIDDTIPVKIGIGSYAGNVNQGDDGIAIGRNAGLTGQGANSVSVGFNAGNTNQGANAIVIGSAAGYTSQQEKAISIGDQAGYNSQGANSIAIGSSSGYTTQAINTVAIGNLAGNSTQQEGSVGLGYMAGKSNQGLKTVAVGYTAGESNQGNYAIAIGSSAGKTNQATKSIILNATGTALNGGNSGLYIDPIRTGVKPNIMQYDTTTKELVYSTQIDIPGTITSSDISCDTLTTNGLIDTQNNDISMGSGNIVCNTVTSQGLVITGDVDISDNLTVSGSIISRDSISSGYNTNTTSFLGRAAIGYNGLNDIASFSHIDSNTAGSYGFSQKSNGRTSINAPTGEYITLGINNIPKVKLATDGKLGIGTTDPTALLHVEGDVSLNLNADVAQNLNVYGDTYLVGKLDVESDVSFASSVTIRSGDITNVSIEANSYGGSGVVNDLALVSSGSTKIATAGTIKDFQIGALDMSAAHFALIDTNTTHLSRVDISIADLVDTSDAHFQLINKNAVDILAFATGTGAVDTDLSIVKLREISGSHFVLIDANTTHLSRVDISIGHLVDTSNAHYDHLTRVDISIGHLVDISAGHWSHILQSQGDIIDNSGKIYNSDLSVAHLVDTSNAHYDHLTRVDISIGHLVDISAGHWSHILQSQGDIIDNSGKIYNSDLSVAHLVDTSNAHYDLITANGTGSAAHLERVDISIGHLVDTSAGHWTHILAAQGDINNVESDLLVLGDWIMDNSGKIYNSDLSVAHMVDTSNAHYNLIDANTTHLSRVDISVAHLIDTSNAHYNLILANGTNSEAHLERVDISIGHLVDASNAHYNLIDANTTRLSRVDISIGHLVDASNAHYNLIDANTTHLERVDISIGHLVDASNAHYNLIDANTTHLERVDISIGHLVDASNAHYNLIDANTTHLERVDISIGHLVDASNAHYNLIDANTTRLSRVDISIGHLVDASNAHYNLIDANTTHLSRVDISITYLVDTSNAHYNLIDANTTHLSRVDISITHLVDTSNAHYNLIDANTTHLSRVDISIAHLVDTSNALYNLIDANTTHLSRVDISIAHLVDTSNALYNLIDANTTHLSRVDISIAHLVDTSNALYNLIDANTTHLSRVDISLAHLVDTSNAHYDLILANGTNSEAHLTRVDISIGHLVDTSNTHFNLIDANTSLLSATPGTVVASKAIITDSNKSIAGLADIGITGQLTGPSTLIIDPAAVGDNTGTVVIKGSLQVDGTTTTINSSILDISDHRIYLASNATNQTQTYGAGIEVYGNKTFTYQNGDIWESNIDISAAGITTTAFDVSTINTTGRVGINMNAPLEALDIYGTIKWGEVGAQQTLPFDRGSNGQFLQTDGGGVLTFATIDTVTITDSNTNTSFPIVFNNESGGLLDDTGSFTYNPFTGKMTVDGTANVYGESGSVTSAVFGHSSFTSRQNSGFYQQSTGDTFVNAKPGQVINFNSGYNTKMTMNDLGLFGIGTTTPDASLSVVGNIKASGTLTAGEGTDISCILGYTNIGYTGSNGYVGFSHTANSNFTDFALLQALEGFTVLNAKSGLDIHFTIGLDMKMNLSPAGKLGIGHTFQAYHLDVSGDTMLRVMNNTGAAGKLLFGRTGGNGTTTDNRSHAIEAYSAVGPSNNYLKFLVHDGATSLSDGRTEVMAMTGDGYVGINTDKPTTHLNVLGTISTGRNLAREVGTVTDYSSQFSAARGAANVIDGFKNYENGNHDWLTAAGAKNNAYVTIDLGAAYFVDRIVVYNQNEYAASNREVKHFTLQGSSDGTTFTSILTNELGRSNAHEPNPGWSFKIPQNWDDDNEGIQYRYFKFIMTSFISDVPDKAGIMEIELYEAANTVDDIVSTSAIVAQDVYSQVGNFSRGLTVGPGFGGVATGQSNLFVQGNVGIGLADPTKKLEVIGDISCSGAVESLYCKLGGSTNTGSEFATFSHYNMSNDSDYAFGQIDGFATRINCKSGQTIQFRNNGSTEWARFDSNGNFDCVNNIEAGVSKMGSGTSEGGIAIGLFAHRAMLDDNNYALAQKNGHDTRINAKTGQIIQFNNNGITELARFQPSGNFGIGITNPTKKLEVIGDISSSGGGSFGNAALGNHSGIYAKFHHKDVTGANDYAVIQTDTGRTYLNSKSGQSLFLAINNQVRMTVKAGHQGNIGIGTENPTEKLEVVGNIKATGDIQMETLSTPVIGKMTPIYARGYGQHNASTKIVRIGDVQVVNTTTRGLTLTIINAGTHAHVSSTNYNTLMGSTNGDLLATAIEGLNDDEIGILTSADAFESVGFGGLGANLKAAALKVGLPVLAAFCDWTTNNRHPYAAIFYGPGASSLPSGQAVEITKSRDSSAAYATLSTWLIDDTFIGQVLTTALYNPIGDSTEPVVFVGATGNVGIGSIAPTAKLEVYPDTNINATIGKANIGYNGFGNWAAFSHMDCANTTDYAMMQLNTGITLINSASGQSIQFKNNDSLKMSLSADGQLGIGTTPGYMLQVNGWASNTTVSWINLASGSTTTGQNPTINTIPSGVSIYASHGVMSGTGYFQGSDDRIKSFEVPLALGLDEIIQLEPKSYLKHPEFLVPEDDETGSTLPIDASGNLYQLATDSSGNVIIDSSGNSVKEPMYAEMEYGLISQEMLLIPGMELLVTEDKSVDKIKNVNYTGLIPVLINGIKELKTINDTQAATITAQAAMIAALDARLTALEN</sequence>
<dbReference type="Proteomes" id="UP000204225">
    <property type="component" value="Segment"/>
</dbReference>
<organism evidence="1 2">
    <name type="scientific">Phaeocystis globosa virus PgV-16T</name>
    <dbReference type="NCBI Taxonomy" id="3071227"/>
    <lineage>
        <taxon>Viruses</taxon>
        <taxon>Varidnaviria</taxon>
        <taxon>Bamfordvirae</taxon>
        <taxon>Nucleocytoviricota</taxon>
        <taxon>Megaviricetes</taxon>
        <taxon>Imitervirales</taxon>
        <taxon>Mesomimiviridae</taxon>
        <taxon>Tethysvirus</taxon>
        <taxon>Tethysvirus hollandense</taxon>
    </lineage>
</organism>
<reference evidence="1 2" key="1">
    <citation type="journal article" date="2013" name="Proc. Natl. Acad. Sci. U.S.A.">
        <title>Genome of Phaeocystis globosa virus PgV-16T highlights the common ancestry of the largest known DNA viruses infecting eukaryotes.</title>
        <authorList>
            <person name="Santini S."/>
            <person name="Jeudy S."/>
            <person name="Bartoli J."/>
            <person name="Poirot O."/>
            <person name="Lescot M."/>
            <person name="Abergel C."/>
            <person name="Barbe V."/>
            <person name="Wommack K.E."/>
            <person name="Noordeloos A.A."/>
            <person name="Brussaard C.P."/>
            <person name="Claverie J.M."/>
        </authorList>
    </citation>
    <scope>NUCLEOTIDE SEQUENCE [LARGE SCALE GENOMIC DNA]</scope>
    <source>
        <strain evidence="1 2">16T</strain>
    </source>
</reference>
<protein>
    <submittedName>
        <fullName evidence="1">Filamentous hemagglutinin family outer membrane protein</fullName>
    </submittedName>
</protein>
<dbReference type="EMBL" id="KC662249">
    <property type="protein sequence ID" value="AGM15353.1"/>
    <property type="molecule type" value="Genomic_DNA"/>
</dbReference>
<accession>A0AC59EWN0</accession>
<name>A0AC59EWN0_9VIRU</name>
<gene>
    <name evidence="1" type="ORF">PGCG_00041</name>
</gene>
<evidence type="ECO:0000313" key="2">
    <source>
        <dbReference type="Proteomes" id="UP000204225"/>
    </source>
</evidence>
<evidence type="ECO:0000313" key="1">
    <source>
        <dbReference type="EMBL" id="AGM15353.1"/>
    </source>
</evidence>
<proteinExistence type="predicted"/>